<dbReference type="SUPFAM" id="SSF69318">
    <property type="entry name" value="Integrin alpha N-terminal domain"/>
    <property type="match status" value="1"/>
</dbReference>
<reference evidence="4 5" key="1">
    <citation type="submission" date="2019-02" db="EMBL/GenBank/DDBJ databases">
        <title>Deep-cultivation of Planctomycetes and their phenomic and genomic characterization uncovers novel biology.</title>
        <authorList>
            <person name="Wiegand S."/>
            <person name="Jogler M."/>
            <person name="Boedeker C."/>
            <person name="Pinto D."/>
            <person name="Vollmers J."/>
            <person name="Rivas-Marin E."/>
            <person name="Kohn T."/>
            <person name="Peeters S.H."/>
            <person name="Heuer A."/>
            <person name="Rast P."/>
            <person name="Oberbeckmann S."/>
            <person name="Bunk B."/>
            <person name="Jeske O."/>
            <person name="Meyerdierks A."/>
            <person name="Storesund J.E."/>
            <person name="Kallscheuer N."/>
            <person name="Luecker S."/>
            <person name="Lage O.M."/>
            <person name="Pohl T."/>
            <person name="Merkel B.J."/>
            <person name="Hornburger P."/>
            <person name="Mueller R.-W."/>
            <person name="Bruemmer F."/>
            <person name="Labrenz M."/>
            <person name="Spormann A.M."/>
            <person name="Op den Camp H."/>
            <person name="Overmann J."/>
            <person name="Amann R."/>
            <person name="Jetten M.S.M."/>
            <person name="Mascher T."/>
            <person name="Medema M.H."/>
            <person name="Devos D.P."/>
            <person name="Kaster A.-K."/>
            <person name="Ovreas L."/>
            <person name="Rohde M."/>
            <person name="Galperin M.Y."/>
            <person name="Jogler C."/>
        </authorList>
    </citation>
    <scope>NUCLEOTIDE SEQUENCE [LARGE SCALE GENOMIC DNA]</scope>
    <source>
        <strain evidence="4 5">ETA_A1</strain>
    </source>
</reference>
<dbReference type="Pfam" id="PF01839">
    <property type="entry name" value="FG-GAP"/>
    <property type="match status" value="1"/>
</dbReference>
<dbReference type="Gene3D" id="3.40.630.30">
    <property type="match status" value="1"/>
</dbReference>
<dbReference type="EMBL" id="CP036273">
    <property type="protein sequence ID" value="QDU20248.1"/>
    <property type="molecule type" value="Genomic_DNA"/>
</dbReference>
<evidence type="ECO:0000259" key="3">
    <source>
        <dbReference type="PROSITE" id="PS51186"/>
    </source>
</evidence>
<dbReference type="Gene3D" id="2.130.10.130">
    <property type="entry name" value="Integrin alpha, N-terminal"/>
    <property type="match status" value="1"/>
</dbReference>
<feature type="domain" description="N-acetyltransferase" evidence="3">
    <location>
        <begin position="2"/>
        <end position="186"/>
    </location>
</feature>
<dbReference type="InterPro" id="IPR000182">
    <property type="entry name" value="GNAT_dom"/>
</dbReference>
<dbReference type="PROSITE" id="PS51186">
    <property type="entry name" value="GNAT"/>
    <property type="match status" value="1"/>
</dbReference>
<dbReference type="InterPro" id="IPR016181">
    <property type="entry name" value="Acyl_CoA_acyltransferase"/>
</dbReference>
<evidence type="ECO:0000313" key="4">
    <source>
        <dbReference type="EMBL" id="QDU20248.1"/>
    </source>
</evidence>
<dbReference type="SUPFAM" id="SSF55729">
    <property type="entry name" value="Acyl-CoA N-acyltransferases (Nat)"/>
    <property type="match status" value="1"/>
</dbReference>
<dbReference type="Pfam" id="PF13508">
    <property type="entry name" value="Acetyltransf_7"/>
    <property type="match status" value="1"/>
</dbReference>
<proteinExistence type="predicted"/>
<dbReference type="RefSeq" id="WP_145237454.1">
    <property type="nucleotide sequence ID" value="NZ_CP036273.1"/>
</dbReference>
<protein>
    <submittedName>
        <fullName evidence="4">FG-GAP repeat protein</fullName>
    </submittedName>
</protein>
<evidence type="ECO:0000313" key="5">
    <source>
        <dbReference type="Proteomes" id="UP000319576"/>
    </source>
</evidence>
<organism evidence="4 5">
    <name type="scientific">Urbifossiella limnaea</name>
    <dbReference type="NCBI Taxonomy" id="2528023"/>
    <lineage>
        <taxon>Bacteria</taxon>
        <taxon>Pseudomonadati</taxon>
        <taxon>Planctomycetota</taxon>
        <taxon>Planctomycetia</taxon>
        <taxon>Gemmatales</taxon>
        <taxon>Gemmataceae</taxon>
        <taxon>Urbifossiella</taxon>
    </lineage>
</organism>
<sequence length="307" mass="31757">MLTIRPARESDVAALVALARRSWVGAFAAAPAAFVRDRLAREFERDWYPRYWPDMAVAEEGGVVVGVVQPAGDEVNGLWVAPAAQGRGVGTALLRHAERGIAAAGHGRRPARAGVQRPRQPPHQQLLRLRPSFSGGVTVAAGDVNGDGRADIITGAGFGGGPHVQVFDGVDVRVRSSFFAYEDTVRNGIFVAAGDFDGDGLAEVLTGPGAGGGPAARVFEAETGAQLASFFAFPPAAAQNGAPWQSGLRVAATRRAGVAADVLAVGTGPGTSPDNTPRVRLFTLDGAQLDEILTDDPTFLGGVFVGG</sequence>
<dbReference type="Proteomes" id="UP000319576">
    <property type="component" value="Chromosome"/>
</dbReference>
<evidence type="ECO:0000256" key="1">
    <source>
        <dbReference type="ARBA" id="ARBA00022729"/>
    </source>
</evidence>
<keyword evidence="5" id="KW-1185">Reference proteome</keyword>
<dbReference type="KEGG" id="uli:ETAA1_21940"/>
<name>A0A517XRV8_9BACT</name>
<dbReference type="OrthoDB" id="292163at2"/>
<feature type="region of interest" description="Disordered" evidence="2">
    <location>
        <begin position="103"/>
        <end position="122"/>
    </location>
</feature>
<dbReference type="InterPro" id="IPR013517">
    <property type="entry name" value="FG-GAP"/>
</dbReference>
<gene>
    <name evidence="4" type="ORF">ETAA1_21940</name>
</gene>
<dbReference type="AlphaFoldDB" id="A0A517XRV8"/>
<feature type="compositionally biased region" description="Low complexity" evidence="2">
    <location>
        <begin position="112"/>
        <end position="122"/>
    </location>
</feature>
<dbReference type="GO" id="GO:0016747">
    <property type="term" value="F:acyltransferase activity, transferring groups other than amino-acyl groups"/>
    <property type="evidence" value="ECO:0007669"/>
    <property type="project" value="InterPro"/>
</dbReference>
<keyword evidence="1" id="KW-0732">Signal</keyword>
<evidence type="ECO:0000256" key="2">
    <source>
        <dbReference type="SAM" id="MobiDB-lite"/>
    </source>
</evidence>
<dbReference type="InterPro" id="IPR028994">
    <property type="entry name" value="Integrin_alpha_N"/>
</dbReference>
<dbReference type="CDD" id="cd04301">
    <property type="entry name" value="NAT_SF"/>
    <property type="match status" value="1"/>
</dbReference>
<accession>A0A517XRV8</accession>